<dbReference type="SUPFAM" id="SSF50800">
    <property type="entry name" value="PK beta-barrel domain-like"/>
    <property type="match status" value="1"/>
</dbReference>
<reference evidence="2 3" key="1">
    <citation type="submission" date="2020-09" db="EMBL/GenBank/DDBJ databases">
        <title>Draft Genome Sequences of Oil-Oxidizing Bacteria Halomonas titanicae, Marinobacter lutaoensis, and Virgibacillus halodenitrificans Isolated from Highly Saline Environments.</title>
        <authorList>
            <person name="Grouzdev D.S."/>
            <person name="Sokolova D.S."/>
            <person name="Semenova E.M."/>
            <person name="Borzenkov I.A."/>
            <person name="Bidzhieva S.K."/>
            <person name="Poltaraus A.B."/>
            <person name="Nazina T.N."/>
        </authorList>
    </citation>
    <scope>NUCLEOTIDE SEQUENCE [LARGE SCALE GENOMIC DNA]</scope>
    <source>
        <strain evidence="2 3">VKM B-3472D</strain>
    </source>
</reference>
<gene>
    <name evidence="2" type="ORF">IC602_13350</name>
</gene>
<dbReference type="RefSeq" id="WP_160950372.1">
    <property type="nucleotide sequence ID" value="NZ_JACWEZ010000008.1"/>
</dbReference>
<comment type="caution">
    <text evidence="2">The sequence shown here is derived from an EMBL/GenBank/DDBJ whole genome shotgun (WGS) entry which is preliminary data.</text>
</comment>
<dbReference type="PANTHER" id="PTHR30212">
    <property type="entry name" value="PROTEIN YIIM"/>
    <property type="match status" value="1"/>
</dbReference>
<dbReference type="PANTHER" id="PTHR30212:SF2">
    <property type="entry name" value="PROTEIN YIIM"/>
    <property type="match status" value="1"/>
</dbReference>
<proteinExistence type="predicted"/>
<dbReference type="Pfam" id="PF03475">
    <property type="entry name" value="YiiM_3-alpha"/>
    <property type="match status" value="1"/>
</dbReference>
<dbReference type="Proteomes" id="UP000621631">
    <property type="component" value="Unassembled WGS sequence"/>
</dbReference>
<dbReference type="InterPro" id="IPR052353">
    <property type="entry name" value="Benzoxazolinone_Detox_Enz"/>
</dbReference>
<evidence type="ECO:0000259" key="1">
    <source>
        <dbReference type="PROSITE" id="PS51340"/>
    </source>
</evidence>
<organism evidence="2 3">
    <name type="scientific">Virgibacillus halodenitrificans</name>
    <name type="common">Bacillus halodenitrificans</name>
    <dbReference type="NCBI Taxonomy" id="1482"/>
    <lineage>
        <taxon>Bacteria</taxon>
        <taxon>Bacillati</taxon>
        <taxon>Bacillota</taxon>
        <taxon>Bacilli</taxon>
        <taxon>Bacillales</taxon>
        <taxon>Bacillaceae</taxon>
        <taxon>Virgibacillus</taxon>
    </lineage>
</organism>
<feature type="domain" description="MOSC" evidence="1">
    <location>
        <begin position="43"/>
        <end position="178"/>
    </location>
</feature>
<dbReference type="PROSITE" id="PS51340">
    <property type="entry name" value="MOSC"/>
    <property type="match status" value="1"/>
</dbReference>
<protein>
    <submittedName>
        <fullName evidence="2">MOSC domain-containing protein</fullName>
    </submittedName>
</protein>
<dbReference type="Gene3D" id="2.40.33.20">
    <property type="entry name" value="PK beta-barrel domain-like"/>
    <property type="match status" value="1"/>
</dbReference>
<name>A0ABR7VPB4_VIRHA</name>
<evidence type="ECO:0000313" key="2">
    <source>
        <dbReference type="EMBL" id="MBD1223586.1"/>
    </source>
</evidence>
<dbReference type="Pfam" id="PF03473">
    <property type="entry name" value="MOSC"/>
    <property type="match status" value="1"/>
</dbReference>
<evidence type="ECO:0000313" key="3">
    <source>
        <dbReference type="Proteomes" id="UP000621631"/>
    </source>
</evidence>
<sequence>MKVGDTVEEPHVHKIFTGKVKRIGTENASNPMERPWESGMFKQAVDDKVWLTKTGFTGDEVADTKNHGGPEKAVFAYPIKHYTSWKEELDLESIDMSAMGENMAVLEMDEFSVCIGDTYELGDAVIQVSQPRQPCWKPARRFGIVDLALRIQNSGRTGWYFRVVKEGYVTPGTDLKLIERPYPQWSIAACNEVMHIYKDDLRTAEVLASCDLLALNWRKTLKKRLRGQSANVAKRVFGPNKEA</sequence>
<dbReference type="InterPro" id="IPR005302">
    <property type="entry name" value="MoCF_Sase_C"/>
</dbReference>
<dbReference type="InterPro" id="IPR011037">
    <property type="entry name" value="Pyrv_Knase-like_insert_dom_sf"/>
</dbReference>
<dbReference type="InterPro" id="IPR005163">
    <property type="entry name" value="Tri_helical_YiiM-like"/>
</dbReference>
<dbReference type="EMBL" id="JACWEZ010000008">
    <property type="protein sequence ID" value="MBD1223586.1"/>
    <property type="molecule type" value="Genomic_DNA"/>
</dbReference>
<accession>A0ABR7VPB4</accession>
<keyword evidence="3" id="KW-1185">Reference proteome</keyword>